<evidence type="ECO:0000313" key="1">
    <source>
        <dbReference type="EMBL" id="KAG9490674.1"/>
    </source>
</evidence>
<accession>A0A8J6FN92</accession>
<dbReference type="Proteomes" id="UP000770717">
    <property type="component" value="Unassembled WGS sequence"/>
</dbReference>
<name>A0A8J6FN92_ELECQ</name>
<evidence type="ECO:0000313" key="2">
    <source>
        <dbReference type="Proteomes" id="UP000770717"/>
    </source>
</evidence>
<gene>
    <name evidence="1" type="ORF">GDO78_006145</name>
</gene>
<organism evidence="1 2">
    <name type="scientific">Eleutherodactylus coqui</name>
    <name type="common">Puerto Rican coqui</name>
    <dbReference type="NCBI Taxonomy" id="57060"/>
    <lineage>
        <taxon>Eukaryota</taxon>
        <taxon>Metazoa</taxon>
        <taxon>Chordata</taxon>
        <taxon>Craniata</taxon>
        <taxon>Vertebrata</taxon>
        <taxon>Euteleostomi</taxon>
        <taxon>Amphibia</taxon>
        <taxon>Batrachia</taxon>
        <taxon>Anura</taxon>
        <taxon>Neobatrachia</taxon>
        <taxon>Hyloidea</taxon>
        <taxon>Eleutherodactylidae</taxon>
        <taxon>Eleutherodactylinae</taxon>
        <taxon>Eleutherodactylus</taxon>
        <taxon>Eleutherodactylus</taxon>
    </lineage>
</organism>
<sequence length="80" mass="8877">MLKALSEKRLKNLGCRNDSLTKNSYTLLLLCCRRHPSGIIIHQVNPGTAGETSHPSSAVFIMQSQNIIKNTKIKLKTTLT</sequence>
<keyword evidence="2" id="KW-1185">Reference proteome</keyword>
<dbReference type="OrthoDB" id="10550563at2759"/>
<dbReference type="EMBL" id="WNTK01000002">
    <property type="protein sequence ID" value="KAG9490674.1"/>
    <property type="molecule type" value="Genomic_DNA"/>
</dbReference>
<proteinExistence type="predicted"/>
<reference evidence="1" key="1">
    <citation type="thesis" date="2020" institute="ProQuest LLC" country="789 East Eisenhower Parkway, Ann Arbor, MI, USA">
        <title>Comparative Genomics and Chromosome Evolution.</title>
        <authorList>
            <person name="Mudd A.B."/>
        </authorList>
    </citation>
    <scope>NUCLEOTIDE SEQUENCE</scope>
    <source>
        <strain evidence="1">HN-11 Male</strain>
        <tissue evidence="1">Kidney and liver</tissue>
    </source>
</reference>
<comment type="caution">
    <text evidence="1">The sequence shown here is derived from an EMBL/GenBank/DDBJ whole genome shotgun (WGS) entry which is preliminary data.</text>
</comment>
<dbReference type="AlphaFoldDB" id="A0A8J6FN92"/>
<protein>
    <submittedName>
        <fullName evidence="1">Uncharacterized protein</fullName>
    </submittedName>
</protein>